<evidence type="ECO:0000313" key="1">
    <source>
        <dbReference type="EMBL" id="MBM6875138.1"/>
    </source>
</evidence>
<accession>A0ABS2G3H1</accession>
<dbReference type="EMBL" id="JACJLT010000037">
    <property type="protein sequence ID" value="MBM6875138.1"/>
    <property type="molecule type" value="Genomic_DNA"/>
</dbReference>
<comment type="caution">
    <text evidence="1">The sequence shown here is derived from an EMBL/GenBank/DDBJ whole genome shotgun (WGS) entry which is preliminary data.</text>
</comment>
<dbReference type="Proteomes" id="UP000728968">
    <property type="component" value="Unassembled WGS sequence"/>
</dbReference>
<proteinExistence type="predicted"/>
<name>A0ABS2G3H1_FUSMR</name>
<keyword evidence="2" id="KW-1185">Reference proteome</keyword>
<dbReference type="RefSeq" id="WP_204716088.1">
    <property type="nucleotide sequence ID" value="NZ_JACJLT010000037.1"/>
</dbReference>
<protein>
    <submittedName>
        <fullName evidence="1">Uncharacterized protein</fullName>
    </submittedName>
</protein>
<reference evidence="1 2" key="1">
    <citation type="journal article" date="2021" name="Sci. Rep.">
        <title>The distribution of antibiotic resistance genes in chicken gut microbiota commensals.</title>
        <authorList>
            <person name="Juricova H."/>
            <person name="Matiasovicova J."/>
            <person name="Kubasova T."/>
            <person name="Cejkova D."/>
            <person name="Rychlik I."/>
        </authorList>
    </citation>
    <scope>NUCLEOTIDE SEQUENCE [LARGE SCALE GENOMIC DNA]</scope>
    <source>
        <strain evidence="1 2">An425</strain>
    </source>
</reference>
<sequence>MRDELEKFYRRLPREKTFIFNSKQERIKFNSKMIILNELESLGKVKLNLIENNLKNEFKVIVTKIKK</sequence>
<organism evidence="1 2">
    <name type="scientific">Fusobacterium mortiferum</name>
    <dbReference type="NCBI Taxonomy" id="850"/>
    <lineage>
        <taxon>Bacteria</taxon>
        <taxon>Fusobacteriati</taxon>
        <taxon>Fusobacteriota</taxon>
        <taxon>Fusobacteriia</taxon>
        <taxon>Fusobacteriales</taxon>
        <taxon>Fusobacteriaceae</taxon>
        <taxon>Fusobacterium</taxon>
    </lineage>
</organism>
<gene>
    <name evidence="1" type="ORF">H6A04_05655</name>
</gene>
<evidence type="ECO:0000313" key="2">
    <source>
        <dbReference type="Proteomes" id="UP000728968"/>
    </source>
</evidence>